<sequence>MPKEQIVSQLATQLTWSHIIEVLPVKDPLAVEFYLTMSSSGRWGTNRTSPTRQGGNQGRPIHDGTSFS</sequence>
<evidence type="ECO:0000256" key="1">
    <source>
        <dbReference type="SAM" id="MobiDB-lite"/>
    </source>
</evidence>
<accession>A0AA90VLH7</accession>
<dbReference type="Pfam" id="PF17761">
    <property type="entry name" value="DUF1016_N"/>
    <property type="match status" value="1"/>
</dbReference>
<comment type="caution">
    <text evidence="3">The sequence shown here is derived from an EMBL/GenBank/DDBJ whole genome shotgun (WGS) entry which is preliminary data.</text>
</comment>
<reference evidence="4" key="1">
    <citation type="submission" date="2019-09" db="EMBL/GenBank/DDBJ databases">
        <title>Distinct polysaccharide growth profiles of human intestinal Prevotella copri isolates.</title>
        <authorList>
            <person name="Fehlner-Peach H."/>
            <person name="Magnabosco C."/>
            <person name="Raghavan V."/>
            <person name="Scher J.U."/>
            <person name="Tett A."/>
            <person name="Cox L.M."/>
            <person name="Gottsegen C."/>
            <person name="Watters A."/>
            <person name="Wiltshire- Gordon J.D."/>
            <person name="Segata N."/>
            <person name="Bonneau R."/>
            <person name="Littman D.R."/>
        </authorList>
    </citation>
    <scope>NUCLEOTIDE SEQUENCE [LARGE SCALE GENOMIC DNA]</scope>
    <source>
        <strain evidence="4">iAU3127</strain>
    </source>
</reference>
<dbReference type="Proteomes" id="UP000421283">
    <property type="component" value="Unassembled WGS sequence"/>
</dbReference>
<feature type="domain" description="YhcG N-terminal" evidence="2">
    <location>
        <begin position="3"/>
        <end position="46"/>
    </location>
</feature>
<evidence type="ECO:0000313" key="4">
    <source>
        <dbReference type="Proteomes" id="UP000421283"/>
    </source>
</evidence>
<name>A0AA90VLH7_9BACT</name>
<feature type="compositionally biased region" description="Polar residues" evidence="1">
    <location>
        <begin position="40"/>
        <end position="54"/>
    </location>
</feature>
<organism evidence="3 4">
    <name type="scientific">Segatella copri</name>
    <dbReference type="NCBI Taxonomy" id="165179"/>
    <lineage>
        <taxon>Bacteria</taxon>
        <taxon>Pseudomonadati</taxon>
        <taxon>Bacteroidota</taxon>
        <taxon>Bacteroidia</taxon>
        <taxon>Bacteroidales</taxon>
        <taxon>Prevotellaceae</taxon>
        <taxon>Segatella</taxon>
    </lineage>
</organism>
<feature type="region of interest" description="Disordered" evidence="1">
    <location>
        <begin position="40"/>
        <end position="68"/>
    </location>
</feature>
<dbReference type="InterPro" id="IPR041527">
    <property type="entry name" value="YhcG_N"/>
</dbReference>
<protein>
    <submittedName>
        <fullName evidence="3">DUF1016 domain-containing protein</fullName>
    </submittedName>
</protein>
<dbReference type="EMBL" id="VZAP01000121">
    <property type="protein sequence ID" value="MQO92978.1"/>
    <property type="molecule type" value="Genomic_DNA"/>
</dbReference>
<evidence type="ECO:0000313" key="3">
    <source>
        <dbReference type="EMBL" id="MQO92978.1"/>
    </source>
</evidence>
<evidence type="ECO:0000259" key="2">
    <source>
        <dbReference type="Pfam" id="PF17761"/>
    </source>
</evidence>
<dbReference type="AlphaFoldDB" id="A0AA90VLH7"/>
<proteinExistence type="predicted"/>
<gene>
    <name evidence="3" type="ORF">F7D31_09960</name>
</gene>